<evidence type="ECO:0000313" key="1">
    <source>
        <dbReference type="EMBL" id="CAD8064562.1"/>
    </source>
</evidence>
<dbReference type="EMBL" id="CAJJDN010000019">
    <property type="protein sequence ID" value="CAD8064562.1"/>
    <property type="molecule type" value="Genomic_DNA"/>
</dbReference>
<dbReference type="AlphaFoldDB" id="A0A8S1LEX3"/>
<accession>A0A8S1LEX3</accession>
<evidence type="ECO:0000313" key="2">
    <source>
        <dbReference type="Proteomes" id="UP000692954"/>
    </source>
</evidence>
<protein>
    <submittedName>
        <fullName evidence="1">Uncharacterized protein</fullName>
    </submittedName>
</protein>
<organism evidence="1 2">
    <name type="scientific">Paramecium sonneborni</name>
    <dbReference type="NCBI Taxonomy" id="65129"/>
    <lineage>
        <taxon>Eukaryota</taxon>
        <taxon>Sar</taxon>
        <taxon>Alveolata</taxon>
        <taxon>Ciliophora</taxon>
        <taxon>Intramacronucleata</taxon>
        <taxon>Oligohymenophorea</taxon>
        <taxon>Peniculida</taxon>
        <taxon>Parameciidae</taxon>
        <taxon>Paramecium</taxon>
    </lineage>
</organism>
<name>A0A8S1LEX3_9CILI</name>
<gene>
    <name evidence="1" type="ORF">PSON_ATCC_30995.1.T0190178</name>
</gene>
<sequence length="104" mass="12794">MNFILYSIRKFYPLFKSLKVLLNKDQNGQNYLLKYWLVNLIISLFDIIFFSEKLKQGIHELNLDQQFIYFQRLLQKVQFKINFYQSVKIFYNKINSLIQQKEKN</sequence>
<comment type="caution">
    <text evidence="1">The sequence shown here is derived from an EMBL/GenBank/DDBJ whole genome shotgun (WGS) entry which is preliminary data.</text>
</comment>
<dbReference type="Proteomes" id="UP000692954">
    <property type="component" value="Unassembled WGS sequence"/>
</dbReference>
<reference evidence="1" key="1">
    <citation type="submission" date="2021-01" db="EMBL/GenBank/DDBJ databases">
        <authorList>
            <consortium name="Genoscope - CEA"/>
            <person name="William W."/>
        </authorList>
    </citation>
    <scope>NUCLEOTIDE SEQUENCE</scope>
</reference>
<proteinExistence type="predicted"/>
<keyword evidence="2" id="KW-1185">Reference proteome</keyword>